<dbReference type="InterPro" id="IPR042088">
    <property type="entry name" value="OligoPept_F_C"/>
</dbReference>
<dbReference type="SUPFAM" id="SSF55486">
    <property type="entry name" value="Metalloproteases ('zincins'), catalytic domain"/>
    <property type="match status" value="1"/>
</dbReference>
<accession>A0A2C9X4L2</accession>
<dbReference type="InterPro" id="IPR001567">
    <property type="entry name" value="Pept_M3A_M3B_dom"/>
</dbReference>
<dbReference type="GO" id="GO:0046872">
    <property type="term" value="F:metal ion binding"/>
    <property type="evidence" value="ECO:0007669"/>
    <property type="project" value="UniProtKB-UniRule"/>
</dbReference>
<gene>
    <name evidence="8" type="ORF">A5810_002807</name>
</gene>
<dbReference type="Proteomes" id="UP000194885">
    <property type="component" value="Unassembled WGS sequence"/>
</dbReference>
<protein>
    <submittedName>
        <fullName evidence="8">Oligoendopeptidase PepF/M3 family protein</fullName>
    </submittedName>
</protein>
<evidence type="ECO:0000256" key="3">
    <source>
        <dbReference type="ARBA" id="ARBA00022801"/>
    </source>
</evidence>
<evidence type="ECO:0000313" key="9">
    <source>
        <dbReference type="Proteomes" id="UP000194885"/>
    </source>
</evidence>
<keyword evidence="3 6" id="KW-0378">Hydrolase</keyword>
<dbReference type="Pfam" id="PF01432">
    <property type="entry name" value="Peptidase_M3"/>
    <property type="match status" value="1"/>
</dbReference>
<evidence type="ECO:0000259" key="7">
    <source>
        <dbReference type="Pfam" id="PF01432"/>
    </source>
</evidence>
<keyword evidence="4 6" id="KW-0862">Zinc</keyword>
<keyword evidence="1 6" id="KW-0645">Protease</keyword>
<evidence type="ECO:0000256" key="4">
    <source>
        <dbReference type="ARBA" id="ARBA00022833"/>
    </source>
</evidence>
<evidence type="ECO:0000256" key="1">
    <source>
        <dbReference type="ARBA" id="ARBA00022670"/>
    </source>
</evidence>
<evidence type="ECO:0000256" key="2">
    <source>
        <dbReference type="ARBA" id="ARBA00022723"/>
    </source>
</evidence>
<name>A0A2C9X4L2_ENTFC</name>
<dbReference type="GO" id="GO:0004222">
    <property type="term" value="F:metalloendopeptidase activity"/>
    <property type="evidence" value="ECO:0007669"/>
    <property type="project" value="InterPro"/>
</dbReference>
<proteinExistence type="inferred from homology"/>
<comment type="cofactor">
    <cofactor evidence="6">
        <name>Zn(2+)</name>
        <dbReference type="ChEBI" id="CHEBI:29105"/>
    </cofactor>
    <text evidence="6">Binds 1 zinc ion.</text>
</comment>
<reference evidence="8 9" key="1">
    <citation type="submission" date="2017-05" db="EMBL/GenBank/DDBJ databases">
        <title>The Genome Sequence of Enterococcus faecium 7H8_DIV0219.</title>
        <authorList>
            <consortium name="The Broad Institute Genomics Platform"/>
            <consortium name="The Broad Institute Genomic Center for Infectious Diseases"/>
            <person name="Earl A."/>
            <person name="Manson A."/>
            <person name="Schwartman J."/>
            <person name="Gilmore M."/>
            <person name="Abouelleil A."/>
            <person name="Cao P."/>
            <person name="Chapman S."/>
            <person name="Cusick C."/>
            <person name="Shea T."/>
            <person name="Young S."/>
            <person name="Neafsey D."/>
            <person name="Nusbaum C."/>
            <person name="Birren B."/>
        </authorList>
    </citation>
    <scope>NUCLEOTIDE SEQUENCE [LARGE SCALE GENOMIC DNA]</scope>
    <source>
        <strain evidence="8 9">7H8_DIV0219</strain>
    </source>
</reference>
<evidence type="ECO:0000256" key="6">
    <source>
        <dbReference type="RuleBase" id="RU003435"/>
    </source>
</evidence>
<feature type="domain" description="Peptidase M3A/M3B catalytic" evidence="7">
    <location>
        <begin position="1"/>
        <end position="170"/>
    </location>
</feature>
<feature type="non-terminal residue" evidence="8">
    <location>
        <position position="1"/>
    </location>
</feature>
<dbReference type="Gene3D" id="1.10.1370.20">
    <property type="entry name" value="Oligoendopeptidase f, C-terminal domain"/>
    <property type="match status" value="1"/>
</dbReference>
<evidence type="ECO:0000313" key="8">
    <source>
        <dbReference type="EMBL" id="OTN90637.1"/>
    </source>
</evidence>
<keyword evidence="5 6" id="KW-0482">Metalloprotease</keyword>
<dbReference type="AlphaFoldDB" id="A0A2C9X4L2"/>
<evidence type="ECO:0000256" key="5">
    <source>
        <dbReference type="ARBA" id="ARBA00023049"/>
    </source>
</evidence>
<keyword evidence="2 6" id="KW-0479">Metal-binding</keyword>
<comment type="similarity">
    <text evidence="6">Belongs to the peptidase M3 family.</text>
</comment>
<dbReference type="EMBL" id="NGKW01000007">
    <property type="protein sequence ID" value="OTN90637.1"/>
    <property type="molecule type" value="Genomic_DNA"/>
</dbReference>
<sequence length="188" mass="21798">VAETASTFAELIVADATLKAAKTKEEKINLLDTKLQNALAMFMNIHSRFIFENRFYEARKEGLVSEDKITEMMVEAQKEGYQGALATYHPYFWAAKLHFFIDDVPFYNFPYTFGYLFSLGIYAYANQKGANFEEEYIHLLRDTASMTTEDLAKKHLNVDLTQPDFWQAGIDMVTEDIQMFMELTEEFI</sequence>
<dbReference type="RefSeq" id="WP_143351902.1">
    <property type="nucleotide sequence ID" value="NZ_NGKW01000007.1"/>
</dbReference>
<dbReference type="GO" id="GO:0006508">
    <property type="term" value="P:proteolysis"/>
    <property type="evidence" value="ECO:0007669"/>
    <property type="project" value="UniProtKB-KW"/>
</dbReference>
<organism evidence="8 9">
    <name type="scientific">Enterococcus faecium</name>
    <name type="common">Streptococcus faecium</name>
    <dbReference type="NCBI Taxonomy" id="1352"/>
    <lineage>
        <taxon>Bacteria</taxon>
        <taxon>Bacillati</taxon>
        <taxon>Bacillota</taxon>
        <taxon>Bacilli</taxon>
        <taxon>Lactobacillales</taxon>
        <taxon>Enterococcaceae</taxon>
        <taxon>Enterococcus</taxon>
    </lineage>
</organism>
<comment type="caution">
    <text evidence="8">The sequence shown here is derived from an EMBL/GenBank/DDBJ whole genome shotgun (WGS) entry which is preliminary data.</text>
</comment>